<dbReference type="PANTHER" id="PTHR43434">
    <property type="entry name" value="PHOSPHOGLYCOLATE PHOSPHATASE"/>
    <property type="match status" value="1"/>
</dbReference>
<reference evidence="1 2" key="1">
    <citation type="submission" date="2023-11" db="EMBL/GenBank/DDBJ databases">
        <authorList>
            <person name="Val-Calvo J."/>
            <person name="Scortti M."/>
            <person name="Vazquez-Boland J."/>
        </authorList>
    </citation>
    <scope>NUCLEOTIDE SEQUENCE [LARGE SCALE GENOMIC DNA]</scope>
    <source>
        <strain evidence="1 2">DSM 46662</strain>
    </source>
</reference>
<dbReference type="PANTHER" id="PTHR43434:SF1">
    <property type="entry name" value="PHOSPHOGLYCOLATE PHOSPHATASE"/>
    <property type="match status" value="1"/>
</dbReference>
<dbReference type="InterPro" id="IPR023214">
    <property type="entry name" value="HAD_sf"/>
</dbReference>
<evidence type="ECO:0000313" key="2">
    <source>
        <dbReference type="Proteomes" id="UP001629744"/>
    </source>
</evidence>
<dbReference type="InterPro" id="IPR023198">
    <property type="entry name" value="PGP-like_dom2"/>
</dbReference>
<proteinExistence type="predicted"/>
<dbReference type="InterPro" id="IPR050155">
    <property type="entry name" value="HAD-like_hydrolase_sf"/>
</dbReference>
<name>A0ABW9FU34_9NOCA</name>
<keyword evidence="2" id="KW-1185">Reference proteome</keyword>
<dbReference type="Gene3D" id="3.40.50.1000">
    <property type="entry name" value="HAD superfamily/HAD-like"/>
    <property type="match status" value="1"/>
</dbReference>
<accession>A0ABW9FU34</accession>
<protein>
    <submittedName>
        <fullName evidence="1">HAD hydrolase-like protein</fullName>
    </submittedName>
</protein>
<dbReference type="Pfam" id="PF13419">
    <property type="entry name" value="HAD_2"/>
    <property type="match status" value="1"/>
</dbReference>
<gene>
    <name evidence="1" type="ORF">ABEU19_001790</name>
</gene>
<dbReference type="RefSeq" id="WP_348604717.1">
    <property type="nucleotide sequence ID" value="NZ_CP157276.1"/>
</dbReference>
<dbReference type="Proteomes" id="UP001629744">
    <property type="component" value="Unassembled WGS sequence"/>
</dbReference>
<dbReference type="SUPFAM" id="SSF56784">
    <property type="entry name" value="HAD-like"/>
    <property type="match status" value="1"/>
</dbReference>
<evidence type="ECO:0000313" key="1">
    <source>
        <dbReference type="EMBL" id="MFM1728310.1"/>
    </source>
</evidence>
<sequence>MSTPTAAHTMVLFDWNGTVVCDADRARDALNDVLASYGADPVSKDQFPTTFRLPMAEMFESLGLPPEHGPDAESRWNTAMTRRITTLRPGTRNALVALADNGAWLGVVSAASADAVAFDINTLNVPALWDTVVAPAADKTSVLRSLRHHGDRAYYVGDTPYDMACATEAGYVPIGVRGGYASEAALRAAGAHTMIDSLDELTVFTATKRVTLDDLTI</sequence>
<dbReference type="InterPro" id="IPR041492">
    <property type="entry name" value="HAD_2"/>
</dbReference>
<comment type="caution">
    <text evidence="1">The sequence shown here is derived from an EMBL/GenBank/DDBJ whole genome shotgun (WGS) entry which is preliminary data.</text>
</comment>
<dbReference type="Gene3D" id="1.10.150.240">
    <property type="entry name" value="Putative phosphatase, domain 2"/>
    <property type="match status" value="1"/>
</dbReference>
<dbReference type="InterPro" id="IPR036412">
    <property type="entry name" value="HAD-like_sf"/>
</dbReference>
<dbReference type="EMBL" id="JBDLNU010000002">
    <property type="protein sequence ID" value="MFM1728310.1"/>
    <property type="molecule type" value="Genomic_DNA"/>
</dbReference>
<organism evidence="1 2">
    <name type="scientific">Prescottella soli</name>
    <dbReference type="NCBI Taxonomy" id="1543852"/>
    <lineage>
        <taxon>Bacteria</taxon>
        <taxon>Bacillati</taxon>
        <taxon>Actinomycetota</taxon>
        <taxon>Actinomycetes</taxon>
        <taxon>Mycobacteriales</taxon>
        <taxon>Nocardiaceae</taxon>
        <taxon>Prescottella</taxon>
    </lineage>
</organism>